<reference evidence="9" key="1">
    <citation type="journal article" date="2014" name="Proc. Natl. Acad. Sci. U.S.A.">
        <title>Extensive sampling of basidiomycete genomes demonstrates inadequacy of the white-rot/brown-rot paradigm for wood decay fungi.</title>
        <authorList>
            <person name="Riley R."/>
            <person name="Salamov A.A."/>
            <person name="Brown D.W."/>
            <person name="Nagy L.G."/>
            <person name="Floudas D."/>
            <person name="Held B.W."/>
            <person name="Levasseur A."/>
            <person name="Lombard V."/>
            <person name="Morin E."/>
            <person name="Otillar R."/>
            <person name="Lindquist E.A."/>
            <person name="Sun H."/>
            <person name="LaButti K.M."/>
            <person name="Schmutz J."/>
            <person name="Jabbour D."/>
            <person name="Luo H."/>
            <person name="Baker S.E."/>
            <person name="Pisabarro A.G."/>
            <person name="Walton J.D."/>
            <person name="Blanchette R.A."/>
            <person name="Henrissat B."/>
            <person name="Martin F."/>
            <person name="Cullen D."/>
            <person name="Hibbett D.S."/>
            <person name="Grigoriev I.V."/>
        </authorList>
    </citation>
    <scope>NUCLEOTIDE SEQUENCE [LARGE SCALE GENOMIC DNA]</scope>
    <source>
        <strain evidence="9">FD-172 SS1</strain>
    </source>
</reference>
<dbReference type="SMART" id="SM00662">
    <property type="entry name" value="RPOLD"/>
    <property type="match status" value="1"/>
</dbReference>
<gene>
    <name evidence="8" type="ORF">BOTBODRAFT_186569</name>
</gene>
<dbReference type="InterPro" id="IPR050518">
    <property type="entry name" value="Rpo3/RPB3_RNA_Pol_subunit"/>
</dbReference>
<dbReference type="GO" id="GO:0046983">
    <property type="term" value="F:protein dimerization activity"/>
    <property type="evidence" value="ECO:0007669"/>
    <property type="project" value="InterPro"/>
</dbReference>
<dbReference type="GO" id="GO:0005736">
    <property type="term" value="C:RNA polymerase I complex"/>
    <property type="evidence" value="ECO:0007669"/>
    <property type="project" value="TreeGrafter"/>
</dbReference>
<dbReference type="PANTHER" id="PTHR11800:SF13">
    <property type="entry name" value="DNA-DIRECTED RNA POLYMERASES I AND III SUBUNIT RPAC1"/>
    <property type="match status" value="1"/>
</dbReference>
<name>A0A067MLZ3_BOTB1</name>
<dbReference type="InterPro" id="IPR033901">
    <property type="entry name" value="RNAPI/III_AC40"/>
</dbReference>
<dbReference type="OrthoDB" id="270173at2759"/>
<keyword evidence="4" id="KW-0804">Transcription</keyword>
<evidence type="ECO:0000256" key="2">
    <source>
        <dbReference type="ARBA" id="ARBA00022083"/>
    </source>
</evidence>
<dbReference type="GO" id="GO:0005666">
    <property type="term" value="C:RNA polymerase III complex"/>
    <property type="evidence" value="ECO:0007669"/>
    <property type="project" value="TreeGrafter"/>
</dbReference>
<evidence type="ECO:0000256" key="1">
    <source>
        <dbReference type="ARBA" id="ARBA00004123"/>
    </source>
</evidence>
<dbReference type="HOGENOM" id="CLU_038421_0_1_1"/>
<evidence type="ECO:0000259" key="7">
    <source>
        <dbReference type="SMART" id="SM00662"/>
    </source>
</evidence>
<dbReference type="NCBIfam" id="NF001988">
    <property type="entry name" value="PRK00783.1"/>
    <property type="match status" value="1"/>
</dbReference>
<dbReference type="HAMAP" id="MF_00320">
    <property type="entry name" value="RNApol_arch_Rpo3"/>
    <property type="match status" value="1"/>
</dbReference>
<dbReference type="GO" id="GO:0006351">
    <property type="term" value="P:DNA-templated transcription"/>
    <property type="evidence" value="ECO:0007669"/>
    <property type="project" value="InterPro"/>
</dbReference>
<evidence type="ECO:0000256" key="4">
    <source>
        <dbReference type="ARBA" id="ARBA00023163"/>
    </source>
</evidence>
<dbReference type="Pfam" id="PF01000">
    <property type="entry name" value="RNA_pol_A_bac"/>
    <property type="match status" value="1"/>
</dbReference>
<dbReference type="InterPro" id="IPR011263">
    <property type="entry name" value="DNA-dir_RNA_pol_RpoA/D/Rpb3"/>
</dbReference>
<evidence type="ECO:0000256" key="5">
    <source>
        <dbReference type="ARBA" id="ARBA00023242"/>
    </source>
</evidence>
<comment type="similarity">
    <text evidence="6">Belongs to the archaeal Rpo3/eukaryotic RPB3 RNA polymerase subunit family.</text>
</comment>
<dbReference type="FunCoup" id="A0A067MLZ3">
    <property type="interactions" value="446"/>
</dbReference>
<dbReference type="CDD" id="cd07032">
    <property type="entry name" value="RNAP_I_II_AC40"/>
    <property type="match status" value="1"/>
</dbReference>
<dbReference type="InterPro" id="IPR036603">
    <property type="entry name" value="RBP11-like"/>
</dbReference>
<comment type="subcellular location">
    <subcellularLocation>
        <location evidence="1">Nucleus</location>
    </subcellularLocation>
</comment>
<evidence type="ECO:0000256" key="6">
    <source>
        <dbReference type="ARBA" id="ARBA00025804"/>
    </source>
</evidence>
<dbReference type="InParanoid" id="A0A067MLZ3"/>
<evidence type="ECO:0000313" key="9">
    <source>
        <dbReference type="Proteomes" id="UP000027195"/>
    </source>
</evidence>
<protein>
    <recommendedName>
        <fullName evidence="2">DNA-directed RNA polymerases I and III subunit RPAC1</fullName>
    </recommendedName>
</protein>
<dbReference type="Pfam" id="PF01193">
    <property type="entry name" value="RNA_pol_L"/>
    <property type="match status" value="1"/>
</dbReference>
<dbReference type="InterPro" id="IPR036643">
    <property type="entry name" value="RNApol_insert_sf"/>
</dbReference>
<organism evidence="8 9">
    <name type="scientific">Botryobasidium botryosum (strain FD-172 SS1)</name>
    <dbReference type="NCBI Taxonomy" id="930990"/>
    <lineage>
        <taxon>Eukaryota</taxon>
        <taxon>Fungi</taxon>
        <taxon>Dikarya</taxon>
        <taxon>Basidiomycota</taxon>
        <taxon>Agaricomycotina</taxon>
        <taxon>Agaricomycetes</taxon>
        <taxon>Cantharellales</taxon>
        <taxon>Botryobasidiaceae</taxon>
        <taxon>Botryobasidium</taxon>
    </lineage>
</organism>
<keyword evidence="9" id="KW-1185">Reference proteome</keyword>
<dbReference type="GO" id="GO:0055029">
    <property type="term" value="C:nuclear DNA-directed RNA polymerase complex"/>
    <property type="evidence" value="ECO:0007669"/>
    <property type="project" value="UniProtKB-ARBA"/>
</dbReference>
<keyword evidence="5" id="KW-0539">Nucleus</keyword>
<dbReference type="EMBL" id="KL198027">
    <property type="protein sequence ID" value="KDQ16574.1"/>
    <property type="molecule type" value="Genomic_DNA"/>
</dbReference>
<dbReference type="Gene3D" id="3.30.1360.10">
    <property type="entry name" value="RNA polymerase, RBP11-like subunit"/>
    <property type="match status" value="1"/>
</dbReference>
<accession>A0A067MLZ3</accession>
<dbReference type="STRING" id="930990.A0A067MLZ3"/>
<sequence>MAASINDPRRHVRYHPERVGDVSSTDYPGHYPGEDHSWNYTKWKKNLVVRVQRLSDASIEFDLVGVDASIANALRRILIAEIPTIAIDPVFVWQNTSVVHDEVFAHRLGLVPLAINPHRLHYKGDDAALDSNTVVFKLHVRCERNFKAAKGETDPEKLYFNSNIYSRDLVWSPQGSQEKTLGSPPKPANPNILLAKLRPGQEVEIEMHAVKGISSLHAKWSPVATASYRLLPHIIIREPIPSEHAEKFKNCFAPGVIEIREEGGEKKVEVVNPRKETMSREVLRHDEFEGKVELTRIRDFFMFKIESTGCYPPADLFSESISVMREKIGVMKAEVEKLKAMAEGGGDEAMT</sequence>
<dbReference type="InterPro" id="IPR022842">
    <property type="entry name" value="RNAP_Rpo3/Rpb3/RPAC1"/>
</dbReference>
<dbReference type="InterPro" id="IPR011262">
    <property type="entry name" value="DNA-dir_RNA_pol_insert"/>
</dbReference>
<dbReference type="AlphaFoldDB" id="A0A067MLZ3"/>
<proteinExistence type="inferred from homology"/>
<feature type="domain" description="DNA-directed RNA polymerase RpoA/D/Rpb3-type" evidence="7">
    <location>
        <begin position="58"/>
        <end position="334"/>
    </location>
</feature>
<keyword evidence="3" id="KW-0240">DNA-directed RNA polymerase</keyword>
<evidence type="ECO:0000256" key="3">
    <source>
        <dbReference type="ARBA" id="ARBA00022478"/>
    </source>
</evidence>
<dbReference type="PANTHER" id="PTHR11800">
    <property type="entry name" value="DNA-DIRECTED RNA POLYMERASE"/>
    <property type="match status" value="1"/>
</dbReference>
<dbReference type="Proteomes" id="UP000027195">
    <property type="component" value="Unassembled WGS sequence"/>
</dbReference>
<dbReference type="SUPFAM" id="SSF56553">
    <property type="entry name" value="Insert subdomain of RNA polymerase alpha subunit"/>
    <property type="match status" value="1"/>
</dbReference>
<dbReference type="Gene3D" id="2.170.120.12">
    <property type="entry name" value="DNA-directed RNA polymerase, insert domain"/>
    <property type="match status" value="1"/>
</dbReference>
<evidence type="ECO:0000313" key="8">
    <source>
        <dbReference type="EMBL" id="KDQ16574.1"/>
    </source>
</evidence>
<dbReference type="GO" id="GO:0003899">
    <property type="term" value="F:DNA-directed RNA polymerase activity"/>
    <property type="evidence" value="ECO:0007669"/>
    <property type="project" value="InterPro"/>
</dbReference>
<dbReference type="SUPFAM" id="SSF55257">
    <property type="entry name" value="RBP11-like subunits of RNA polymerase"/>
    <property type="match status" value="1"/>
</dbReference>
<dbReference type="FunFam" id="2.170.120.12:FF:000003">
    <property type="entry name" value="Dna-directed rna polymerases i and iii subunit"/>
    <property type="match status" value="1"/>
</dbReference>